<protein>
    <recommendedName>
        <fullName evidence="8">Integrin beta subunit VWA domain-containing protein</fullName>
    </recommendedName>
</protein>
<dbReference type="Proteomes" id="UP000784294">
    <property type="component" value="Unassembled WGS sequence"/>
</dbReference>
<dbReference type="InterPro" id="IPR036465">
    <property type="entry name" value="vWFA_dom_sf"/>
</dbReference>
<keyword evidence="6" id="KW-1015">Disulfide bond</keyword>
<dbReference type="GO" id="GO:0007229">
    <property type="term" value="P:integrin-mediated signaling pathway"/>
    <property type="evidence" value="ECO:0007669"/>
    <property type="project" value="UniProtKB-KW"/>
</dbReference>
<evidence type="ECO:0000256" key="5">
    <source>
        <dbReference type="ARBA" id="ARBA00023136"/>
    </source>
</evidence>
<dbReference type="Pfam" id="PF00362">
    <property type="entry name" value="Integrin_beta"/>
    <property type="match status" value="1"/>
</dbReference>
<dbReference type="GO" id="GO:0033627">
    <property type="term" value="P:cell adhesion mediated by integrin"/>
    <property type="evidence" value="ECO:0007669"/>
    <property type="project" value="TreeGrafter"/>
</dbReference>
<comment type="caution">
    <text evidence="9">The sequence shown here is derived from an EMBL/GenBank/DDBJ whole genome shotgun (WGS) entry which is preliminary data.</text>
</comment>
<evidence type="ECO:0000256" key="7">
    <source>
        <dbReference type="ARBA" id="ARBA00023180"/>
    </source>
</evidence>
<keyword evidence="5" id="KW-0472">Membrane</keyword>
<evidence type="ECO:0000256" key="3">
    <source>
        <dbReference type="ARBA" id="ARBA00022692"/>
    </source>
</evidence>
<organism evidence="9 10">
    <name type="scientific">Protopolystoma xenopodis</name>
    <dbReference type="NCBI Taxonomy" id="117903"/>
    <lineage>
        <taxon>Eukaryota</taxon>
        <taxon>Metazoa</taxon>
        <taxon>Spiralia</taxon>
        <taxon>Lophotrochozoa</taxon>
        <taxon>Platyhelminthes</taxon>
        <taxon>Monogenea</taxon>
        <taxon>Polyopisthocotylea</taxon>
        <taxon>Polystomatidea</taxon>
        <taxon>Polystomatidae</taxon>
        <taxon>Protopolystoma</taxon>
    </lineage>
</organism>
<keyword evidence="10" id="KW-1185">Reference proteome</keyword>
<dbReference type="AlphaFoldDB" id="A0A448WT12"/>
<keyword evidence="7" id="KW-0325">Glycoprotein</keyword>
<feature type="domain" description="Integrin beta subunit VWA" evidence="8">
    <location>
        <begin position="1"/>
        <end position="87"/>
    </location>
</feature>
<reference evidence="9" key="1">
    <citation type="submission" date="2018-11" db="EMBL/GenBank/DDBJ databases">
        <authorList>
            <consortium name="Pathogen Informatics"/>
        </authorList>
    </citation>
    <scope>NUCLEOTIDE SEQUENCE</scope>
</reference>
<dbReference type="PANTHER" id="PTHR10082">
    <property type="entry name" value="INTEGRIN BETA SUBUNIT"/>
    <property type="match status" value="1"/>
</dbReference>
<evidence type="ECO:0000313" key="10">
    <source>
        <dbReference type="Proteomes" id="UP000784294"/>
    </source>
</evidence>
<gene>
    <name evidence="9" type="ORF">PXEA_LOCUS12901</name>
</gene>
<dbReference type="GO" id="GO:0008305">
    <property type="term" value="C:integrin complex"/>
    <property type="evidence" value="ECO:0007669"/>
    <property type="project" value="TreeGrafter"/>
</dbReference>
<dbReference type="SUPFAM" id="SSF53300">
    <property type="entry name" value="vWA-like"/>
    <property type="match status" value="1"/>
</dbReference>
<proteinExistence type="inferred from homology"/>
<evidence type="ECO:0000256" key="2">
    <source>
        <dbReference type="ARBA" id="ARBA00007449"/>
    </source>
</evidence>
<dbReference type="GO" id="GO:0005925">
    <property type="term" value="C:focal adhesion"/>
    <property type="evidence" value="ECO:0007669"/>
    <property type="project" value="TreeGrafter"/>
</dbReference>
<dbReference type="GO" id="GO:0098609">
    <property type="term" value="P:cell-cell adhesion"/>
    <property type="evidence" value="ECO:0007669"/>
    <property type="project" value="TreeGrafter"/>
</dbReference>
<evidence type="ECO:0000256" key="1">
    <source>
        <dbReference type="ARBA" id="ARBA00004479"/>
    </source>
</evidence>
<dbReference type="GO" id="GO:0016477">
    <property type="term" value="P:cell migration"/>
    <property type="evidence" value="ECO:0007669"/>
    <property type="project" value="TreeGrafter"/>
</dbReference>
<dbReference type="PANTHER" id="PTHR10082:SF60">
    <property type="entry name" value="INTEGRIN BETA-PS"/>
    <property type="match status" value="1"/>
</dbReference>
<dbReference type="GO" id="GO:0005178">
    <property type="term" value="F:integrin binding"/>
    <property type="evidence" value="ECO:0007669"/>
    <property type="project" value="TreeGrafter"/>
</dbReference>
<dbReference type="InterPro" id="IPR015812">
    <property type="entry name" value="Integrin_bsu"/>
</dbReference>
<keyword evidence="4" id="KW-0401">Integrin</keyword>
<evidence type="ECO:0000256" key="4">
    <source>
        <dbReference type="ARBA" id="ARBA00023037"/>
    </source>
</evidence>
<dbReference type="OrthoDB" id="410592at2759"/>
<dbReference type="Gene3D" id="3.40.50.410">
    <property type="entry name" value="von Willebrand factor, type A domain"/>
    <property type="match status" value="1"/>
</dbReference>
<evidence type="ECO:0000259" key="8">
    <source>
        <dbReference type="Pfam" id="PF00362"/>
    </source>
</evidence>
<accession>A0A448WT12</accession>
<sequence>MDALLQVAVCNRDVGWRSHARKIVLYASDGGFHLAGDGRIAGLVMPARTSCQLSFGKDRFNSSIEYFGWHNFDETDYPSVGEVTHKFSIFDRERC</sequence>
<comment type="subcellular location">
    <subcellularLocation>
        <location evidence="1">Membrane</location>
        <topology evidence="1">Single-pass type I membrane protein</topology>
    </subcellularLocation>
</comment>
<dbReference type="GO" id="GO:0007160">
    <property type="term" value="P:cell-matrix adhesion"/>
    <property type="evidence" value="ECO:0007669"/>
    <property type="project" value="TreeGrafter"/>
</dbReference>
<keyword evidence="3" id="KW-0812">Transmembrane</keyword>
<dbReference type="EMBL" id="CAAALY010041686">
    <property type="protein sequence ID" value="VEL19461.1"/>
    <property type="molecule type" value="Genomic_DNA"/>
</dbReference>
<evidence type="ECO:0000256" key="6">
    <source>
        <dbReference type="ARBA" id="ARBA00023157"/>
    </source>
</evidence>
<comment type="similarity">
    <text evidence="2">Belongs to the integrin beta chain family.</text>
</comment>
<dbReference type="GO" id="GO:0009986">
    <property type="term" value="C:cell surface"/>
    <property type="evidence" value="ECO:0007669"/>
    <property type="project" value="TreeGrafter"/>
</dbReference>
<dbReference type="InterPro" id="IPR002369">
    <property type="entry name" value="Integrin_bsu_VWA"/>
</dbReference>
<name>A0A448WT12_9PLAT</name>
<evidence type="ECO:0000313" key="9">
    <source>
        <dbReference type="EMBL" id="VEL19461.1"/>
    </source>
</evidence>